<dbReference type="Proteomes" id="UP000007875">
    <property type="component" value="Unassembled WGS sequence"/>
</dbReference>
<organism evidence="2 3">
    <name type="scientific">Ciona savignyi</name>
    <name type="common">Pacific transparent sea squirt</name>
    <dbReference type="NCBI Taxonomy" id="51511"/>
    <lineage>
        <taxon>Eukaryota</taxon>
        <taxon>Metazoa</taxon>
        <taxon>Chordata</taxon>
        <taxon>Tunicata</taxon>
        <taxon>Ascidiacea</taxon>
        <taxon>Phlebobranchia</taxon>
        <taxon>Cionidae</taxon>
        <taxon>Ciona</taxon>
    </lineage>
</organism>
<dbReference type="GeneTree" id="ENSGT00940000155899"/>
<reference evidence="3" key="1">
    <citation type="submission" date="2003-08" db="EMBL/GenBank/DDBJ databases">
        <authorList>
            <person name="Birren B."/>
            <person name="Nusbaum C."/>
            <person name="Abebe A."/>
            <person name="Abouelleil A."/>
            <person name="Adekoya E."/>
            <person name="Ait-zahra M."/>
            <person name="Allen N."/>
            <person name="Allen T."/>
            <person name="An P."/>
            <person name="Anderson M."/>
            <person name="Anderson S."/>
            <person name="Arachchi H."/>
            <person name="Armbruster J."/>
            <person name="Bachantsang P."/>
            <person name="Baldwin J."/>
            <person name="Barry A."/>
            <person name="Bayul T."/>
            <person name="Blitshsteyn B."/>
            <person name="Bloom T."/>
            <person name="Blye J."/>
            <person name="Boguslavskiy L."/>
            <person name="Borowsky M."/>
            <person name="Boukhgalter B."/>
            <person name="Brunache A."/>
            <person name="Butler J."/>
            <person name="Calixte N."/>
            <person name="Calvo S."/>
            <person name="Camarata J."/>
            <person name="Campo K."/>
            <person name="Chang J."/>
            <person name="Cheshatsang Y."/>
            <person name="Citroen M."/>
            <person name="Collymore A."/>
            <person name="Considine T."/>
            <person name="Cook A."/>
            <person name="Cooke P."/>
            <person name="Corum B."/>
            <person name="Cuomo C."/>
            <person name="David R."/>
            <person name="Dawoe T."/>
            <person name="Degray S."/>
            <person name="Dodge S."/>
            <person name="Dooley K."/>
            <person name="Dorje P."/>
            <person name="Dorjee K."/>
            <person name="Dorris L."/>
            <person name="Duffey N."/>
            <person name="Dupes A."/>
            <person name="Elkins T."/>
            <person name="Engels R."/>
            <person name="Erickson J."/>
            <person name="Farina A."/>
            <person name="Faro S."/>
            <person name="Ferreira P."/>
            <person name="Fischer H."/>
            <person name="Fitzgerald M."/>
            <person name="Foley K."/>
            <person name="Gage D."/>
            <person name="Galagan J."/>
            <person name="Gearin G."/>
            <person name="Gnerre S."/>
            <person name="Gnirke A."/>
            <person name="Goyette A."/>
            <person name="Graham J."/>
            <person name="Grandbois E."/>
            <person name="Gyaltsen K."/>
            <person name="Hafez N."/>
            <person name="Hagopian D."/>
            <person name="Hagos B."/>
            <person name="Hall J."/>
            <person name="Hatcher B."/>
            <person name="Heller A."/>
            <person name="Higgins H."/>
            <person name="Honan T."/>
            <person name="Horn A."/>
            <person name="Houde N."/>
            <person name="Hughes L."/>
            <person name="Hulme W."/>
            <person name="Husby E."/>
            <person name="Iliev I."/>
            <person name="Jaffe D."/>
            <person name="Jones C."/>
            <person name="Kamal M."/>
            <person name="Kamat A."/>
            <person name="Kamvysselis M."/>
            <person name="Karlsson E."/>
            <person name="Kells C."/>
            <person name="Kieu A."/>
            <person name="Kisner P."/>
            <person name="Kodira C."/>
            <person name="Kulbokas E."/>
            <person name="Labutti K."/>
            <person name="Lama D."/>
            <person name="Landers T."/>
            <person name="Leger J."/>
            <person name="Levine S."/>
            <person name="Lewis D."/>
            <person name="Lewis T."/>
            <person name="Lindblad-toh K."/>
            <person name="Liu X."/>
            <person name="Lokyitsang T."/>
            <person name="Lokyitsang Y."/>
            <person name="Lucien O."/>
            <person name="Lui A."/>
            <person name="Ma L.J."/>
            <person name="Mabbitt R."/>
            <person name="Macdonald J."/>
            <person name="Maclean C."/>
            <person name="Major J."/>
            <person name="Manning J."/>
            <person name="Marabella R."/>
            <person name="Maru K."/>
            <person name="Matthews C."/>
            <person name="Mauceli E."/>
            <person name="Mccarthy M."/>
            <person name="Mcdonough S."/>
            <person name="Mcghee T."/>
            <person name="Meldrim J."/>
            <person name="Meneus L."/>
            <person name="Mesirov J."/>
            <person name="Mihalev A."/>
            <person name="Mihova T."/>
            <person name="Mikkelsen T."/>
            <person name="Mlenga V."/>
            <person name="Moru K."/>
            <person name="Mozes J."/>
            <person name="Mulrain L."/>
            <person name="Munson G."/>
            <person name="Naylor J."/>
            <person name="Newes C."/>
            <person name="Nguyen C."/>
            <person name="Nguyen N."/>
            <person name="Nguyen T."/>
            <person name="Nicol R."/>
            <person name="Nielsen C."/>
            <person name="Nizzari M."/>
            <person name="Norbu C."/>
            <person name="Norbu N."/>
            <person name="O'donnell P."/>
            <person name="Okoawo O."/>
            <person name="O'leary S."/>
            <person name="Omotosho B."/>
            <person name="O'neill K."/>
            <person name="Osman S."/>
            <person name="Parker S."/>
            <person name="Perrin D."/>
            <person name="Phunkhang P."/>
            <person name="Piqani B."/>
            <person name="Purcell S."/>
            <person name="Rachupka T."/>
            <person name="Ramasamy U."/>
            <person name="Rameau R."/>
            <person name="Ray V."/>
            <person name="Raymond C."/>
            <person name="Retta R."/>
            <person name="Richardson S."/>
            <person name="Rise C."/>
            <person name="Rodriguez J."/>
            <person name="Rogers J."/>
            <person name="Rogov P."/>
            <person name="Rutman M."/>
            <person name="Schupbach R."/>
            <person name="Seaman C."/>
            <person name="Settipalli S."/>
            <person name="Sharpe T."/>
            <person name="Sheridan J."/>
            <person name="Sherpa N."/>
            <person name="Shi J."/>
            <person name="Smirnov S."/>
            <person name="Smith C."/>
            <person name="Sougnez C."/>
            <person name="Spencer B."/>
            <person name="Stalker J."/>
            <person name="Stange-thomann N."/>
            <person name="Stavropoulos S."/>
            <person name="Stetson K."/>
            <person name="Stone C."/>
            <person name="Stone S."/>
            <person name="Stubbs M."/>
            <person name="Talamas J."/>
            <person name="Tchuinga P."/>
            <person name="Tenzing P."/>
            <person name="Tesfaye S."/>
            <person name="Theodore J."/>
            <person name="Thoulutsang Y."/>
            <person name="Topham K."/>
            <person name="Towey S."/>
            <person name="Tsamla T."/>
            <person name="Tsomo N."/>
            <person name="Vallee D."/>
            <person name="Vassiliev H."/>
            <person name="Venkataraman V."/>
            <person name="Vinson J."/>
            <person name="Vo A."/>
            <person name="Wade C."/>
            <person name="Wang S."/>
            <person name="Wangchuk T."/>
            <person name="Wangdi T."/>
            <person name="Whittaker C."/>
            <person name="Wilkinson J."/>
            <person name="Wu Y."/>
            <person name="Wyman D."/>
            <person name="Yadav S."/>
            <person name="Yang S."/>
            <person name="Yang X."/>
            <person name="Yeager S."/>
            <person name="Yee E."/>
            <person name="Young G."/>
            <person name="Zainoun J."/>
            <person name="Zembeck L."/>
            <person name="Zimmer A."/>
            <person name="Zody M."/>
            <person name="Lander E."/>
        </authorList>
    </citation>
    <scope>NUCLEOTIDE SEQUENCE [LARGE SCALE GENOMIC DNA]</scope>
</reference>
<feature type="region of interest" description="Disordered" evidence="1">
    <location>
        <begin position="1"/>
        <end position="36"/>
    </location>
</feature>
<accession>H2Z9U9</accession>
<dbReference type="AlphaFoldDB" id="H2Z9U9"/>
<reference evidence="2" key="3">
    <citation type="submission" date="2025-09" db="UniProtKB">
        <authorList>
            <consortium name="Ensembl"/>
        </authorList>
    </citation>
    <scope>IDENTIFICATION</scope>
</reference>
<protein>
    <submittedName>
        <fullName evidence="2">Uncharacterized protein</fullName>
    </submittedName>
</protein>
<reference evidence="2" key="2">
    <citation type="submission" date="2025-08" db="UniProtKB">
        <authorList>
            <consortium name="Ensembl"/>
        </authorList>
    </citation>
    <scope>IDENTIFICATION</scope>
</reference>
<proteinExistence type="predicted"/>
<sequence>MGVASPLKTSKFSTGSNYSSSGIVTRSKARSTSAGLSAKSYPALASLLDTSSSHANSDEHSSMSAGSSAYSYRWKARASVENAPNPGKSHLPSRGGD</sequence>
<evidence type="ECO:0000256" key="1">
    <source>
        <dbReference type="SAM" id="MobiDB-lite"/>
    </source>
</evidence>
<name>H2Z9U9_CIOSA</name>
<evidence type="ECO:0000313" key="2">
    <source>
        <dbReference type="Ensembl" id="ENSCSAVP00000014364.1"/>
    </source>
</evidence>
<keyword evidence="3" id="KW-1185">Reference proteome</keyword>
<dbReference type="Ensembl" id="ENSCSAVT00000014529.1">
    <property type="protein sequence ID" value="ENSCSAVP00000014364.1"/>
    <property type="gene ID" value="ENSCSAVG00000008416.1"/>
</dbReference>
<feature type="compositionally biased region" description="Polar residues" evidence="1">
    <location>
        <begin position="7"/>
        <end position="35"/>
    </location>
</feature>
<dbReference type="HOGENOM" id="CLU_2351921_0_0_1"/>
<evidence type="ECO:0000313" key="3">
    <source>
        <dbReference type="Proteomes" id="UP000007875"/>
    </source>
</evidence>